<dbReference type="Pfam" id="PF04854">
    <property type="entry name" value="DUF624"/>
    <property type="match status" value="1"/>
</dbReference>
<proteinExistence type="predicted"/>
<evidence type="ECO:0000313" key="3">
    <source>
        <dbReference type="Proteomes" id="UP000199488"/>
    </source>
</evidence>
<dbReference type="InterPro" id="IPR006938">
    <property type="entry name" value="DUF624"/>
</dbReference>
<gene>
    <name evidence="2" type="ORF">SAMN05421781_0843</name>
</gene>
<dbReference type="STRING" id="1122204.SAMN05421781_0843"/>
<evidence type="ECO:0000256" key="1">
    <source>
        <dbReference type="SAM" id="Phobius"/>
    </source>
</evidence>
<protein>
    <submittedName>
        <fullName evidence="2">Uncharacterized membrane protein YesL</fullName>
    </submittedName>
</protein>
<keyword evidence="1" id="KW-0812">Transmembrane</keyword>
<feature type="transmembrane region" description="Helical" evidence="1">
    <location>
        <begin position="174"/>
        <end position="195"/>
    </location>
</feature>
<accession>A0A1H2RP10</accession>
<feature type="transmembrane region" description="Helical" evidence="1">
    <location>
        <begin position="144"/>
        <end position="168"/>
    </location>
</feature>
<dbReference type="RefSeq" id="WP_091611557.1">
    <property type="nucleotide sequence ID" value="NZ_FNNC01000001.1"/>
</dbReference>
<name>A0A1H2RP10_9BACI</name>
<dbReference type="AlphaFoldDB" id="A0A1H2RP10"/>
<feature type="transmembrane region" description="Helical" evidence="1">
    <location>
        <begin position="108"/>
        <end position="132"/>
    </location>
</feature>
<keyword evidence="1" id="KW-1133">Transmembrane helix</keyword>
<evidence type="ECO:0000313" key="2">
    <source>
        <dbReference type="EMBL" id="SDW20910.1"/>
    </source>
</evidence>
<feature type="transmembrane region" description="Helical" evidence="1">
    <location>
        <begin position="74"/>
        <end position="96"/>
    </location>
</feature>
<sequence length="225" mass="25559">MKKLPLEKLNMIFVWINKLFILNVCWIAGMLGGLIAFGIFPAFTAALSVSKELLNSREVKVGKKFIQFYRRDFVQANMLGFLWLGGAVLILVNYVALNNGFSANALTIFFYIVILVVYSSLTVHLFALYSSFQTSLLTYFKNALIIGITKMHITVSLIAVHFALVYGALTLPAFFLFFYGSLSSLATVFITKNLYQRLEEKSVREQEFTNYSIIKERTEYGEKTT</sequence>
<dbReference type="Proteomes" id="UP000199488">
    <property type="component" value="Unassembled WGS sequence"/>
</dbReference>
<keyword evidence="1" id="KW-0472">Membrane</keyword>
<dbReference type="OrthoDB" id="2182676at2"/>
<keyword evidence="3" id="KW-1185">Reference proteome</keyword>
<reference evidence="2 3" key="1">
    <citation type="submission" date="2016-10" db="EMBL/GenBank/DDBJ databases">
        <authorList>
            <person name="de Groot N.N."/>
        </authorList>
    </citation>
    <scope>NUCLEOTIDE SEQUENCE [LARGE SCALE GENOMIC DNA]</scope>
    <source>
        <strain evidence="2 3">DSM 23126</strain>
    </source>
</reference>
<dbReference type="EMBL" id="FNNC01000001">
    <property type="protein sequence ID" value="SDW20910.1"/>
    <property type="molecule type" value="Genomic_DNA"/>
</dbReference>
<organism evidence="2 3">
    <name type="scientific">Marinococcus luteus</name>
    <dbReference type="NCBI Taxonomy" id="1122204"/>
    <lineage>
        <taxon>Bacteria</taxon>
        <taxon>Bacillati</taxon>
        <taxon>Bacillota</taxon>
        <taxon>Bacilli</taxon>
        <taxon>Bacillales</taxon>
        <taxon>Bacillaceae</taxon>
        <taxon>Marinococcus</taxon>
    </lineage>
</organism>